<comment type="function">
    <text evidence="2">Catalyzes the decarboxylation of 3-octaprenyl-4-hydroxy benzoate to 2-octaprenylphenol.</text>
</comment>
<dbReference type="Pfam" id="PF20695">
    <property type="entry name" value="UbiD_N"/>
    <property type="match status" value="1"/>
</dbReference>
<dbReference type="Proteomes" id="UP000462621">
    <property type="component" value="Unassembled WGS sequence"/>
</dbReference>
<dbReference type="GO" id="GO:0005737">
    <property type="term" value="C:cytoplasm"/>
    <property type="evidence" value="ECO:0007669"/>
    <property type="project" value="TreeGrafter"/>
</dbReference>
<comment type="cofactor">
    <cofactor evidence="1">
        <name>a divalent metal cation</name>
        <dbReference type="ChEBI" id="CHEBI:60240"/>
    </cofactor>
</comment>
<evidence type="ECO:0000256" key="8">
    <source>
        <dbReference type="ARBA" id="ARBA00030393"/>
    </source>
</evidence>
<evidence type="ECO:0000256" key="4">
    <source>
        <dbReference type="ARBA" id="ARBA00004749"/>
    </source>
</evidence>
<comment type="subcellular location">
    <subcellularLocation>
        <location evidence="3">Cell membrane</location>
        <topology evidence="3">Peripheral membrane protein</topology>
    </subcellularLocation>
</comment>
<dbReference type="GO" id="GO:0005886">
    <property type="term" value="C:plasma membrane"/>
    <property type="evidence" value="ECO:0007669"/>
    <property type="project" value="UniProtKB-SubCell"/>
</dbReference>
<sequence>MKTYKDQDYLLARESISDLRTAIDFLSKYEGQLLETDVEVDPVGELSGVYRHVGAAGTTMRPTKEGPMMLFNNVKGFTKSPVAIGVLASRARTALLLGHKPENLGRAMMNAVNNPIKPVVVDQAACQEVVHLASDPDFDIRKIIPAPTNTVEDAGPYVTLGLVYAEDPETGESDVTIHRQCFQARDEVSIFFSPGRHIDVFRQKAEAAGKPLPITVNIGLDPAVYVSACFEPPVTPIGFNELEIAGAFRNKAVELVQAKTVDTKAIAHAEIVIEGEIMPDYRVVEDQNSNTGKAMPEFPGYTGGANPSLPVIKVKSVTTRTNPITQTCIGCSEEHVSLAGICTEASILSMTERAMPGRVKNVYAHSSGGGKLMAVMQFEKQSPKDEGRQRQAALVAFGAFPELKNVIIVGEDVDLFDSNDVLWALNTRHQADVDTIVIPGASTHVLDPSQMPDMSPSIKGRGISCKTIYDCTVPFELKDTRFQRSQFMEVDYERFLPKNK</sequence>
<evidence type="ECO:0000259" key="11">
    <source>
        <dbReference type="Pfam" id="PF20696"/>
    </source>
</evidence>
<comment type="caution">
    <text evidence="12">The sequence shown here is derived from an EMBL/GenBank/DDBJ whole genome shotgun (WGS) entry which is preliminary data.</text>
</comment>
<comment type="subunit">
    <text evidence="6">Homohexamer.</text>
</comment>
<dbReference type="PANTHER" id="PTHR30108">
    <property type="entry name" value="3-OCTAPRENYL-4-HYDROXYBENZOATE CARBOXY-LYASE-RELATED"/>
    <property type="match status" value="1"/>
</dbReference>
<dbReference type="EMBL" id="WEKT01000013">
    <property type="protein sequence ID" value="MZI93445.1"/>
    <property type="molecule type" value="Genomic_DNA"/>
</dbReference>
<feature type="domain" description="3-octaprenyl-4-hydroxybenzoate carboxy-lyase-like C-terminal" evidence="11">
    <location>
        <begin position="338"/>
        <end position="471"/>
    </location>
</feature>
<accession>A0A7X4RUN0</accession>
<organism evidence="12 13">
    <name type="scientific">Vibrio eleionomae</name>
    <dbReference type="NCBI Taxonomy" id="2653505"/>
    <lineage>
        <taxon>Bacteria</taxon>
        <taxon>Pseudomonadati</taxon>
        <taxon>Pseudomonadota</taxon>
        <taxon>Gammaproteobacteria</taxon>
        <taxon>Vibrionales</taxon>
        <taxon>Vibrionaceae</taxon>
        <taxon>Vibrio</taxon>
    </lineage>
</organism>
<dbReference type="SUPFAM" id="SSF50475">
    <property type="entry name" value="FMN-binding split barrel"/>
    <property type="match status" value="1"/>
</dbReference>
<evidence type="ECO:0000313" key="13">
    <source>
        <dbReference type="Proteomes" id="UP000462621"/>
    </source>
</evidence>
<evidence type="ECO:0000259" key="9">
    <source>
        <dbReference type="Pfam" id="PF01977"/>
    </source>
</evidence>
<dbReference type="InterPro" id="IPR049383">
    <property type="entry name" value="UbiD-like_N"/>
</dbReference>
<reference evidence="12 13" key="1">
    <citation type="submission" date="2019-10" db="EMBL/GenBank/DDBJ databases">
        <title>Vibrio sp. nov. isolated from a shrimp pond.</title>
        <authorList>
            <person name="Gomez-Gil B."/>
            <person name="Enciso-Ibarra J."/>
            <person name="Enciso-Ibarra K."/>
            <person name="Bolan-Mejia C."/>
        </authorList>
    </citation>
    <scope>NUCLEOTIDE SEQUENCE [LARGE SCALE GENOMIC DNA]</scope>
    <source>
        <strain evidence="12 13">CAIM 722</strain>
    </source>
</reference>
<gene>
    <name evidence="12" type="ORF">F9817_09565</name>
</gene>
<dbReference type="GO" id="GO:0006744">
    <property type="term" value="P:ubiquinone biosynthetic process"/>
    <property type="evidence" value="ECO:0007669"/>
    <property type="project" value="UniProtKB-UniPathway"/>
</dbReference>
<dbReference type="UniPathway" id="UPA00232"/>
<proteinExistence type="inferred from homology"/>
<dbReference type="PANTHER" id="PTHR30108:SF17">
    <property type="entry name" value="FERULIC ACID DECARBOXYLASE 1"/>
    <property type="match status" value="1"/>
</dbReference>
<keyword evidence="13" id="KW-1185">Reference proteome</keyword>
<dbReference type="SUPFAM" id="SSF143968">
    <property type="entry name" value="UbiD C-terminal domain-like"/>
    <property type="match status" value="1"/>
</dbReference>
<evidence type="ECO:0000256" key="1">
    <source>
        <dbReference type="ARBA" id="ARBA00001968"/>
    </source>
</evidence>
<evidence type="ECO:0000256" key="6">
    <source>
        <dbReference type="ARBA" id="ARBA00011643"/>
    </source>
</evidence>
<dbReference type="GO" id="GO:0016831">
    <property type="term" value="F:carboxy-lyase activity"/>
    <property type="evidence" value="ECO:0007669"/>
    <property type="project" value="InterPro"/>
</dbReference>
<dbReference type="InterPro" id="IPR049381">
    <property type="entry name" value="UbiD-like_C"/>
</dbReference>
<comment type="pathway">
    <text evidence="4">Cofactor biosynthesis; ubiquinone biosynthesis.</text>
</comment>
<dbReference type="InterPro" id="IPR002830">
    <property type="entry name" value="UbiD"/>
</dbReference>
<evidence type="ECO:0000313" key="12">
    <source>
        <dbReference type="EMBL" id="MZI93445.1"/>
    </source>
</evidence>
<dbReference type="Pfam" id="PF20696">
    <property type="entry name" value="UbiD_C"/>
    <property type="match status" value="1"/>
</dbReference>
<feature type="domain" description="3-octaprenyl-4-hydroxybenzoate carboxy-lyase-like Rift-related" evidence="9">
    <location>
        <begin position="121"/>
        <end position="330"/>
    </location>
</feature>
<evidence type="ECO:0000256" key="7">
    <source>
        <dbReference type="ARBA" id="ARBA00018597"/>
    </source>
</evidence>
<dbReference type="RefSeq" id="WP_161154865.1">
    <property type="nucleotide sequence ID" value="NZ_WEKT01000013.1"/>
</dbReference>
<feature type="domain" description="3-octaprenyl-4-hydroxybenzoate carboxy-lyase-like N-terminal" evidence="10">
    <location>
        <begin position="29"/>
        <end position="111"/>
    </location>
</feature>
<protein>
    <recommendedName>
        <fullName evidence="7">3-octaprenyl-4-hydroxybenzoate carboxy-lyase</fullName>
    </recommendedName>
    <alternativeName>
        <fullName evidence="8">Polyprenyl p-hydroxybenzoate decarboxylase</fullName>
    </alternativeName>
</protein>
<evidence type="ECO:0000256" key="3">
    <source>
        <dbReference type="ARBA" id="ARBA00004202"/>
    </source>
</evidence>
<dbReference type="Pfam" id="PF01977">
    <property type="entry name" value="UbiD"/>
    <property type="match status" value="1"/>
</dbReference>
<evidence type="ECO:0000256" key="5">
    <source>
        <dbReference type="ARBA" id="ARBA00010021"/>
    </source>
</evidence>
<comment type="similarity">
    <text evidence="5">Belongs to the UbiD family.</text>
</comment>
<evidence type="ECO:0000256" key="2">
    <source>
        <dbReference type="ARBA" id="ARBA00002811"/>
    </source>
</evidence>
<evidence type="ECO:0000259" key="10">
    <source>
        <dbReference type="Pfam" id="PF20695"/>
    </source>
</evidence>
<dbReference type="Gene3D" id="3.40.1670.10">
    <property type="entry name" value="UbiD C-terminal domain-like"/>
    <property type="match status" value="1"/>
</dbReference>
<name>A0A7X4RUN0_9VIBR</name>
<dbReference type="AlphaFoldDB" id="A0A7X4RUN0"/>
<dbReference type="InterPro" id="IPR048304">
    <property type="entry name" value="UbiD_Rift_dom"/>
</dbReference>